<gene>
    <name evidence="1" type="ORF">ERS852429_02701</name>
</gene>
<proteinExistence type="predicted"/>
<name>A0A173V6G0_PARDI</name>
<evidence type="ECO:0000313" key="2">
    <source>
        <dbReference type="Proteomes" id="UP000095591"/>
    </source>
</evidence>
<reference evidence="1 2" key="1">
    <citation type="submission" date="2015-09" db="EMBL/GenBank/DDBJ databases">
        <authorList>
            <consortium name="Pathogen Informatics"/>
        </authorList>
    </citation>
    <scope>NUCLEOTIDE SEQUENCE [LARGE SCALE GENOMIC DNA]</scope>
    <source>
        <strain evidence="1 2">2789STDY5608872</strain>
    </source>
</reference>
<dbReference type="RefSeq" id="WP_057319599.1">
    <property type="nucleotide sequence ID" value="NZ_CYXP01000006.1"/>
</dbReference>
<dbReference type="AlphaFoldDB" id="A0A173V6G0"/>
<evidence type="ECO:0000313" key="1">
    <source>
        <dbReference type="EMBL" id="CUN22919.1"/>
    </source>
</evidence>
<organism evidence="1 2">
    <name type="scientific">Parabacteroides distasonis</name>
    <dbReference type="NCBI Taxonomy" id="823"/>
    <lineage>
        <taxon>Bacteria</taxon>
        <taxon>Pseudomonadati</taxon>
        <taxon>Bacteroidota</taxon>
        <taxon>Bacteroidia</taxon>
        <taxon>Bacteroidales</taxon>
        <taxon>Tannerellaceae</taxon>
        <taxon>Parabacteroides</taxon>
    </lineage>
</organism>
<accession>A0A173V6G0</accession>
<dbReference type="Proteomes" id="UP000095591">
    <property type="component" value="Unassembled WGS sequence"/>
</dbReference>
<sequence length="127" mass="14897">MKLFVKDRFYLLNLLPQKPVDYKTYNLKKELVKQVQLSEEDNDKYQIKQDEETGSISWNPQIDQENPIELEITKDLAKYLNEACEGASEKEFTDDVWEFVERVFNECAQLVDNSKAIPKAPLQKPQP</sequence>
<dbReference type="EMBL" id="CYXP01000006">
    <property type="protein sequence ID" value="CUN22919.1"/>
    <property type="molecule type" value="Genomic_DNA"/>
</dbReference>
<protein>
    <submittedName>
        <fullName evidence="1">Uncharacterized protein</fullName>
    </submittedName>
</protein>